<accession>A0A4Y2BGW1</accession>
<evidence type="ECO:0000313" key="1">
    <source>
        <dbReference type="EMBL" id="GBL90799.1"/>
    </source>
</evidence>
<sequence length="56" mass="6231">MGYETAVVLACIETSEVKYRTEQNRTPSLTSVPVTNPVIEQFDGQDMGKTKTKKIP</sequence>
<keyword evidence="2" id="KW-1185">Reference proteome</keyword>
<gene>
    <name evidence="1" type="ORF">AVEN_265613_1</name>
</gene>
<organism evidence="1 2">
    <name type="scientific">Araneus ventricosus</name>
    <name type="common">Orbweaver spider</name>
    <name type="synonym">Epeira ventricosa</name>
    <dbReference type="NCBI Taxonomy" id="182803"/>
    <lineage>
        <taxon>Eukaryota</taxon>
        <taxon>Metazoa</taxon>
        <taxon>Ecdysozoa</taxon>
        <taxon>Arthropoda</taxon>
        <taxon>Chelicerata</taxon>
        <taxon>Arachnida</taxon>
        <taxon>Araneae</taxon>
        <taxon>Araneomorphae</taxon>
        <taxon>Entelegynae</taxon>
        <taxon>Araneoidea</taxon>
        <taxon>Araneidae</taxon>
        <taxon>Araneus</taxon>
    </lineage>
</organism>
<reference evidence="1 2" key="1">
    <citation type="journal article" date="2019" name="Sci. Rep.">
        <title>Orb-weaving spider Araneus ventricosus genome elucidates the spidroin gene catalogue.</title>
        <authorList>
            <person name="Kono N."/>
            <person name="Nakamura H."/>
            <person name="Ohtoshi R."/>
            <person name="Moran D.A.P."/>
            <person name="Shinohara A."/>
            <person name="Yoshida Y."/>
            <person name="Fujiwara M."/>
            <person name="Mori M."/>
            <person name="Tomita M."/>
            <person name="Arakawa K."/>
        </authorList>
    </citation>
    <scope>NUCLEOTIDE SEQUENCE [LARGE SCALE GENOMIC DNA]</scope>
</reference>
<proteinExistence type="predicted"/>
<dbReference type="EMBL" id="BGPR01159591">
    <property type="protein sequence ID" value="GBL90799.1"/>
    <property type="molecule type" value="Genomic_DNA"/>
</dbReference>
<dbReference type="Proteomes" id="UP000499080">
    <property type="component" value="Unassembled WGS sequence"/>
</dbReference>
<name>A0A4Y2BGW1_ARAVE</name>
<evidence type="ECO:0000313" key="2">
    <source>
        <dbReference type="Proteomes" id="UP000499080"/>
    </source>
</evidence>
<feature type="non-terminal residue" evidence="1">
    <location>
        <position position="56"/>
    </location>
</feature>
<dbReference type="AlphaFoldDB" id="A0A4Y2BGW1"/>
<comment type="caution">
    <text evidence="1">The sequence shown here is derived from an EMBL/GenBank/DDBJ whole genome shotgun (WGS) entry which is preliminary data.</text>
</comment>
<protein>
    <submittedName>
        <fullName evidence="1">Uncharacterized protein</fullName>
    </submittedName>
</protein>